<dbReference type="GO" id="GO:0003677">
    <property type="term" value="F:DNA binding"/>
    <property type="evidence" value="ECO:0007669"/>
    <property type="project" value="UniProtKB-UniRule"/>
</dbReference>
<evidence type="ECO:0000256" key="4">
    <source>
        <dbReference type="ARBA" id="ARBA00023125"/>
    </source>
</evidence>
<dbReference type="EMBL" id="CAXIEN010000336">
    <property type="protein sequence ID" value="CAL1293854.1"/>
    <property type="molecule type" value="Genomic_DNA"/>
</dbReference>
<comment type="caution">
    <text evidence="7">The sequence shown here is derived from an EMBL/GenBank/DDBJ whole genome shotgun (WGS) entry which is preliminary data.</text>
</comment>
<dbReference type="PROSITE" id="PS50950">
    <property type="entry name" value="ZF_THAP"/>
    <property type="match status" value="1"/>
</dbReference>
<dbReference type="PANTHER" id="PTHR46927">
    <property type="entry name" value="AGAP005574-PA"/>
    <property type="match status" value="1"/>
</dbReference>
<dbReference type="SMART" id="SM00692">
    <property type="entry name" value="DM3"/>
    <property type="match status" value="1"/>
</dbReference>
<protein>
    <recommendedName>
        <fullName evidence="6">THAP-type domain-containing protein</fullName>
    </recommendedName>
</protein>
<keyword evidence="1" id="KW-0479">Metal-binding</keyword>
<evidence type="ECO:0000256" key="3">
    <source>
        <dbReference type="ARBA" id="ARBA00022833"/>
    </source>
</evidence>
<reference evidence="7 8" key="1">
    <citation type="submission" date="2024-04" db="EMBL/GenBank/DDBJ databases">
        <authorList>
            <person name="Rising A."/>
            <person name="Reimegard J."/>
            <person name="Sonavane S."/>
            <person name="Akerstrom W."/>
            <person name="Nylinder S."/>
            <person name="Hedman E."/>
            <person name="Kallberg Y."/>
        </authorList>
    </citation>
    <scope>NUCLEOTIDE SEQUENCE [LARGE SCALE GENOMIC DNA]</scope>
</reference>
<evidence type="ECO:0000313" key="7">
    <source>
        <dbReference type="EMBL" id="CAL1293854.1"/>
    </source>
</evidence>
<sequence>MPGSSAFGYTNRTEKGYCLKVFPKDPKRRALWAAKVKRLNWVPTDNSFLCEVHFDADQWKVTGADGRSNGRNRSRKKLKGYAVPTLFDNIPKHHKRKLRTERSIIPNKILKVKDELSSKENKTIMQVDTFSTKLKRELMHAYETIIQLKKQKATLRYKLKLKTAQVSKYKKSGKKQYVNTFNEDQLQSIKRKTMVF</sequence>
<dbReference type="Gene3D" id="6.20.210.20">
    <property type="entry name" value="THAP domain"/>
    <property type="match status" value="1"/>
</dbReference>
<dbReference type="SMART" id="SM00980">
    <property type="entry name" value="THAP"/>
    <property type="match status" value="1"/>
</dbReference>
<dbReference type="Pfam" id="PF05485">
    <property type="entry name" value="THAP"/>
    <property type="match status" value="1"/>
</dbReference>
<dbReference type="Proteomes" id="UP001497382">
    <property type="component" value="Unassembled WGS sequence"/>
</dbReference>
<name>A0AAV2BEF9_9ARAC</name>
<dbReference type="InterPro" id="IPR006612">
    <property type="entry name" value="THAP_Znf"/>
</dbReference>
<keyword evidence="8" id="KW-1185">Reference proteome</keyword>
<proteinExistence type="predicted"/>
<gene>
    <name evidence="7" type="ORF">LARSCL_LOCUS18441</name>
</gene>
<evidence type="ECO:0000259" key="6">
    <source>
        <dbReference type="PROSITE" id="PS50950"/>
    </source>
</evidence>
<organism evidence="7 8">
    <name type="scientific">Larinioides sclopetarius</name>
    <dbReference type="NCBI Taxonomy" id="280406"/>
    <lineage>
        <taxon>Eukaryota</taxon>
        <taxon>Metazoa</taxon>
        <taxon>Ecdysozoa</taxon>
        <taxon>Arthropoda</taxon>
        <taxon>Chelicerata</taxon>
        <taxon>Arachnida</taxon>
        <taxon>Araneae</taxon>
        <taxon>Araneomorphae</taxon>
        <taxon>Entelegynae</taxon>
        <taxon>Araneoidea</taxon>
        <taxon>Araneidae</taxon>
        <taxon>Larinioides</taxon>
    </lineage>
</organism>
<dbReference type="GO" id="GO:0008270">
    <property type="term" value="F:zinc ion binding"/>
    <property type="evidence" value="ECO:0007669"/>
    <property type="project" value="UniProtKB-KW"/>
</dbReference>
<keyword evidence="4 5" id="KW-0238">DNA-binding</keyword>
<feature type="domain" description="THAP-type" evidence="6">
    <location>
        <begin position="1"/>
        <end position="87"/>
    </location>
</feature>
<keyword evidence="3" id="KW-0862">Zinc</keyword>
<dbReference type="InterPro" id="IPR038441">
    <property type="entry name" value="THAP_Znf_sf"/>
</dbReference>
<keyword evidence="2 5" id="KW-0863">Zinc-finger</keyword>
<evidence type="ECO:0000256" key="1">
    <source>
        <dbReference type="ARBA" id="ARBA00022723"/>
    </source>
</evidence>
<dbReference type="SUPFAM" id="SSF57716">
    <property type="entry name" value="Glucocorticoid receptor-like (DNA-binding domain)"/>
    <property type="match status" value="1"/>
</dbReference>
<dbReference type="PANTHER" id="PTHR46927:SF3">
    <property type="entry name" value="THAP-TYPE DOMAIN-CONTAINING PROTEIN"/>
    <property type="match status" value="1"/>
</dbReference>
<evidence type="ECO:0000256" key="2">
    <source>
        <dbReference type="ARBA" id="ARBA00022771"/>
    </source>
</evidence>
<dbReference type="InterPro" id="IPR052224">
    <property type="entry name" value="THAP_domain_protein"/>
</dbReference>
<evidence type="ECO:0000313" key="8">
    <source>
        <dbReference type="Proteomes" id="UP001497382"/>
    </source>
</evidence>
<dbReference type="AlphaFoldDB" id="A0AAV2BEF9"/>
<evidence type="ECO:0000256" key="5">
    <source>
        <dbReference type="PROSITE-ProRule" id="PRU00309"/>
    </source>
</evidence>
<accession>A0AAV2BEF9</accession>